<evidence type="ECO:0000313" key="2">
    <source>
        <dbReference type="EMBL" id="MFB9907772.1"/>
    </source>
</evidence>
<proteinExistence type="predicted"/>
<sequence length="99" mass="10684">MQARSRVALPLAVVAATMGLVAPAASAAPAPAREAAARQCGGYHHDETWAYYTHCGPTPVNIHIDIAWGPDETRCVKRNSTTNIGLWPRARNAWYIGLC</sequence>
<comment type="caution">
    <text evidence="2">The sequence shown here is derived from an EMBL/GenBank/DDBJ whole genome shotgun (WGS) entry which is preliminary data.</text>
</comment>
<dbReference type="Pfam" id="PF19882">
    <property type="entry name" value="DUF6355"/>
    <property type="match status" value="1"/>
</dbReference>
<dbReference type="InterPro" id="IPR045935">
    <property type="entry name" value="DUF6355"/>
</dbReference>
<dbReference type="Proteomes" id="UP001589693">
    <property type="component" value="Unassembled WGS sequence"/>
</dbReference>
<name>A0ABV6A3N0_9PSEU</name>
<keyword evidence="3" id="KW-1185">Reference proteome</keyword>
<evidence type="ECO:0000313" key="3">
    <source>
        <dbReference type="Proteomes" id="UP001589693"/>
    </source>
</evidence>
<gene>
    <name evidence="2" type="ORF">ACFFQA_27875</name>
</gene>
<feature type="chain" id="PRO_5047027183" evidence="1">
    <location>
        <begin position="28"/>
        <end position="99"/>
    </location>
</feature>
<keyword evidence="1" id="KW-0732">Signal</keyword>
<protein>
    <submittedName>
        <fullName evidence="2">DUF6355 family natural product biosynthesis protein</fullName>
    </submittedName>
</protein>
<evidence type="ECO:0000256" key="1">
    <source>
        <dbReference type="SAM" id="SignalP"/>
    </source>
</evidence>
<dbReference type="EMBL" id="JBHLZU010000024">
    <property type="protein sequence ID" value="MFB9907772.1"/>
    <property type="molecule type" value="Genomic_DNA"/>
</dbReference>
<dbReference type="RefSeq" id="WP_377858544.1">
    <property type="nucleotide sequence ID" value="NZ_JBHLZU010000024.1"/>
</dbReference>
<accession>A0ABV6A3N0</accession>
<reference evidence="2 3" key="1">
    <citation type="submission" date="2024-09" db="EMBL/GenBank/DDBJ databases">
        <authorList>
            <person name="Sun Q."/>
            <person name="Mori K."/>
        </authorList>
    </citation>
    <scope>NUCLEOTIDE SEQUENCE [LARGE SCALE GENOMIC DNA]</scope>
    <source>
        <strain evidence="2 3">TBRC 7907</strain>
    </source>
</reference>
<organism evidence="2 3">
    <name type="scientific">Allokutzneria oryzae</name>
    <dbReference type="NCBI Taxonomy" id="1378989"/>
    <lineage>
        <taxon>Bacteria</taxon>
        <taxon>Bacillati</taxon>
        <taxon>Actinomycetota</taxon>
        <taxon>Actinomycetes</taxon>
        <taxon>Pseudonocardiales</taxon>
        <taxon>Pseudonocardiaceae</taxon>
        <taxon>Allokutzneria</taxon>
    </lineage>
</organism>
<feature type="signal peptide" evidence="1">
    <location>
        <begin position="1"/>
        <end position="27"/>
    </location>
</feature>